<protein>
    <submittedName>
        <fullName evidence="4">FecR family protein</fullName>
    </submittedName>
</protein>
<organism evidence="4 5">
    <name type="scientific">Maribellus luteus</name>
    <dbReference type="NCBI Taxonomy" id="2305463"/>
    <lineage>
        <taxon>Bacteria</taxon>
        <taxon>Pseudomonadati</taxon>
        <taxon>Bacteroidota</taxon>
        <taxon>Bacteroidia</taxon>
        <taxon>Marinilabiliales</taxon>
        <taxon>Prolixibacteraceae</taxon>
        <taxon>Maribellus</taxon>
    </lineage>
</organism>
<evidence type="ECO:0000256" key="1">
    <source>
        <dbReference type="SAM" id="Phobius"/>
    </source>
</evidence>
<reference evidence="4 5" key="1">
    <citation type="submission" date="2018-08" db="EMBL/GenBank/DDBJ databases">
        <title>Pallidiluteibacterium maritimus gen. nov., sp. nov., isolated from coastal sediment.</title>
        <authorList>
            <person name="Zhou L.Y."/>
        </authorList>
    </citation>
    <scope>NUCLEOTIDE SEQUENCE [LARGE SCALE GENOMIC DNA]</scope>
    <source>
        <strain evidence="4 5">XSD2</strain>
    </source>
</reference>
<dbReference type="PIRSF" id="PIRSF018266">
    <property type="entry name" value="FecR"/>
    <property type="match status" value="1"/>
</dbReference>
<dbReference type="EMBL" id="QWGR01000028">
    <property type="protein sequence ID" value="RIJ45364.1"/>
    <property type="molecule type" value="Genomic_DNA"/>
</dbReference>
<evidence type="ECO:0000313" key="4">
    <source>
        <dbReference type="EMBL" id="RIJ45364.1"/>
    </source>
</evidence>
<evidence type="ECO:0000313" key="5">
    <source>
        <dbReference type="Proteomes" id="UP000265926"/>
    </source>
</evidence>
<accession>A0A399SR10</accession>
<dbReference type="Proteomes" id="UP000265926">
    <property type="component" value="Unassembled WGS sequence"/>
</dbReference>
<feature type="domain" description="FecR protein" evidence="2">
    <location>
        <begin position="119"/>
        <end position="210"/>
    </location>
</feature>
<dbReference type="Pfam" id="PF04773">
    <property type="entry name" value="FecR"/>
    <property type="match status" value="1"/>
</dbReference>
<keyword evidence="5" id="KW-1185">Reference proteome</keyword>
<dbReference type="PANTHER" id="PTHR30273">
    <property type="entry name" value="PERIPLASMIC SIGNAL SENSOR AND SIGMA FACTOR ACTIVATOR FECR-RELATED"/>
    <property type="match status" value="1"/>
</dbReference>
<comment type="caution">
    <text evidence="4">The sequence shown here is derived from an EMBL/GenBank/DDBJ whole genome shotgun (WGS) entry which is preliminary data.</text>
</comment>
<sequence>MNENLLLHILTNEASDEEKEEFYRQLENNQKEEELFLELKSLWLRASMDETAVNLDQDFDDLWQKIKEERQVHTLTFARRMLKYAAVLLFVLGIGGTAGYYISQQNFEYPETGFQKYTAMRGSVSVVEFPDGTKVWLNSESELLYREDHKANQRLAQLSGEAYFEVTHRDDCPLIVEVGDILVRDLGTTFNIKAYPEDNYIETSLVEGKADILTVAGNPIVELEPGESAMYHSTEKRMELRSITDNVLSAWREGKFVIRDQRLEDIFKELSRWYGIEFQFENNELRDYRFTGNIKKTTSALHVLKMLKATTDFNYRVIENVDKPDTVIVY</sequence>
<keyword evidence="1" id="KW-0812">Transmembrane</keyword>
<dbReference type="InterPro" id="IPR032508">
    <property type="entry name" value="FecR_C"/>
</dbReference>
<evidence type="ECO:0000259" key="2">
    <source>
        <dbReference type="Pfam" id="PF04773"/>
    </source>
</evidence>
<gene>
    <name evidence="4" type="ORF">D1614_23355</name>
</gene>
<name>A0A399SR10_9BACT</name>
<dbReference type="Gene3D" id="3.55.50.30">
    <property type="match status" value="1"/>
</dbReference>
<dbReference type="InterPro" id="IPR012373">
    <property type="entry name" value="Ferrdict_sens_TM"/>
</dbReference>
<dbReference type="PANTHER" id="PTHR30273:SF2">
    <property type="entry name" value="PROTEIN FECR"/>
    <property type="match status" value="1"/>
</dbReference>
<dbReference type="Pfam" id="PF16344">
    <property type="entry name" value="FecR_C"/>
    <property type="match status" value="1"/>
</dbReference>
<dbReference type="GO" id="GO:0016989">
    <property type="term" value="F:sigma factor antagonist activity"/>
    <property type="evidence" value="ECO:0007669"/>
    <property type="project" value="TreeGrafter"/>
</dbReference>
<dbReference type="AlphaFoldDB" id="A0A399SR10"/>
<dbReference type="RefSeq" id="WP_119440421.1">
    <property type="nucleotide sequence ID" value="NZ_QWGR01000028.1"/>
</dbReference>
<evidence type="ECO:0000259" key="3">
    <source>
        <dbReference type="Pfam" id="PF16344"/>
    </source>
</evidence>
<dbReference type="OrthoDB" id="1119382at2"/>
<dbReference type="InterPro" id="IPR006860">
    <property type="entry name" value="FecR"/>
</dbReference>
<feature type="domain" description="Protein FecR C-terminal" evidence="3">
    <location>
        <begin position="255"/>
        <end position="320"/>
    </location>
</feature>
<dbReference type="Gene3D" id="2.60.120.1440">
    <property type="match status" value="1"/>
</dbReference>
<keyword evidence="1" id="KW-0472">Membrane</keyword>
<feature type="transmembrane region" description="Helical" evidence="1">
    <location>
        <begin position="84"/>
        <end position="102"/>
    </location>
</feature>
<proteinExistence type="predicted"/>
<keyword evidence="1" id="KW-1133">Transmembrane helix</keyword>